<dbReference type="EMBL" id="CP144691">
    <property type="protein sequence ID" value="WVY93249.1"/>
    <property type="molecule type" value="Genomic_DNA"/>
</dbReference>
<evidence type="ECO:0000313" key="3">
    <source>
        <dbReference type="Proteomes" id="UP001374535"/>
    </source>
</evidence>
<gene>
    <name evidence="2" type="ORF">V8G54_032337</name>
</gene>
<organism evidence="2 3">
    <name type="scientific">Vigna mungo</name>
    <name type="common">Black gram</name>
    <name type="synonym">Phaseolus mungo</name>
    <dbReference type="NCBI Taxonomy" id="3915"/>
    <lineage>
        <taxon>Eukaryota</taxon>
        <taxon>Viridiplantae</taxon>
        <taxon>Streptophyta</taxon>
        <taxon>Embryophyta</taxon>
        <taxon>Tracheophyta</taxon>
        <taxon>Spermatophyta</taxon>
        <taxon>Magnoliopsida</taxon>
        <taxon>eudicotyledons</taxon>
        <taxon>Gunneridae</taxon>
        <taxon>Pentapetalae</taxon>
        <taxon>rosids</taxon>
        <taxon>fabids</taxon>
        <taxon>Fabales</taxon>
        <taxon>Fabaceae</taxon>
        <taxon>Papilionoideae</taxon>
        <taxon>50 kb inversion clade</taxon>
        <taxon>NPAAA clade</taxon>
        <taxon>indigoferoid/millettioid clade</taxon>
        <taxon>Phaseoleae</taxon>
        <taxon>Vigna</taxon>
    </lineage>
</organism>
<keyword evidence="3" id="KW-1185">Reference proteome</keyword>
<evidence type="ECO:0000313" key="2">
    <source>
        <dbReference type="EMBL" id="WVY93249.1"/>
    </source>
</evidence>
<protein>
    <recommendedName>
        <fullName evidence="4">Secreted protein</fullName>
    </recommendedName>
</protein>
<evidence type="ECO:0008006" key="4">
    <source>
        <dbReference type="Google" id="ProtNLM"/>
    </source>
</evidence>
<reference evidence="2 3" key="1">
    <citation type="journal article" date="2023" name="Life. Sci Alliance">
        <title>Evolutionary insights into 3D genome organization and epigenetic landscape of Vigna mungo.</title>
        <authorList>
            <person name="Junaid A."/>
            <person name="Singh B."/>
            <person name="Bhatia S."/>
        </authorList>
    </citation>
    <scope>NUCLEOTIDE SEQUENCE [LARGE SCALE GENOMIC DNA]</scope>
    <source>
        <strain evidence="2">Urdbean</strain>
    </source>
</reference>
<dbReference type="AlphaFoldDB" id="A0AAQ3MKY1"/>
<name>A0AAQ3MKY1_VIGMU</name>
<feature type="signal peptide" evidence="1">
    <location>
        <begin position="1"/>
        <end position="24"/>
    </location>
</feature>
<feature type="chain" id="PRO_5042881059" description="Secreted protein" evidence="1">
    <location>
        <begin position="25"/>
        <end position="108"/>
    </location>
</feature>
<proteinExistence type="predicted"/>
<dbReference type="Proteomes" id="UP001374535">
    <property type="component" value="Chromosome 10"/>
</dbReference>
<sequence length="108" mass="12353">MSRVWCVVVSALLALMMQWHGAWGSYAGTASAIIDPSKVKQISWKPRSVCVSARVFFFYQTQVGIQRMMITLIWMVQSFRLRGFPDGIGMRPLDFHRQIGAQEIRGCR</sequence>
<evidence type="ECO:0000256" key="1">
    <source>
        <dbReference type="SAM" id="SignalP"/>
    </source>
</evidence>
<accession>A0AAQ3MKY1</accession>
<keyword evidence="1" id="KW-0732">Signal</keyword>